<sequence length="300" mass="33002">MFVAAAEEGSLRCAARKVYIAQPQLSQIIRRLERDVGAALLVRSPKGVELTPAGQVLLDKARIIIRELEQTVELVREAAEVDRTITIGLLGGQLAAGELTEPILSAFRDTHATSSIKVRELNFASQFSALDEGEVDVALVRPPASDDRLEIRPLLDDRRLLCVGRSHRLADATSLDADAILDEPMVELAGPRRWTDFWLLNDERGGSGRTCARPIETVDELKFTLMFENVVMPVAHSTWRMALQDPALRVVPLTGIAPSTIAVAYRRGETRRDVIAFAESAKLVCRRLGDQMRSAPMSAA</sequence>
<keyword evidence="7" id="KW-0614">Plasmid</keyword>
<proteinExistence type="inferred from homology"/>
<dbReference type="InterPro" id="IPR036388">
    <property type="entry name" value="WH-like_DNA-bd_sf"/>
</dbReference>
<dbReference type="SUPFAM" id="SSF46785">
    <property type="entry name" value="Winged helix' DNA-binding domain"/>
    <property type="match status" value="1"/>
</dbReference>
<dbReference type="SUPFAM" id="SSF53850">
    <property type="entry name" value="Periplasmic binding protein-like II"/>
    <property type="match status" value="1"/>
</dbReference>
<protein>
    <recommendedName>
        <fullName evidence="6">HTH lysR-type domain-containing protein</fullName>
    </recommendedName>
</protein>
<dbReference type="Gene3D" id="1.10.10.10">
    <property type="entry name" value="Winged helix-like DNA-binding domain superfamily/Winged helix DNA-binding domain"/>
    <property type="match status" value="1"/>
</dbReference>
<name>A0A076F522_RHOOP</name>
<dbReference type="PROSITE" id="PS50931">
    <property type="entry name" value="HTH_LYSR"/>
    <property type="match status" value="1"/>
</dbReference>
<dbReference type="InterPro" id="IPR036390">
    <property type="entry name" value="WH_DNA-bd_sf"/>
</dbReference>
<evidence type="ECO:0000256" key="5">
    <source>
        <dbReference type="ARBA" id="ARBA00023163"/>
    </source>
</evidence>
<dbReference type="Gene3D" id="3.40.190.10">
    <property type="entry name" value="Periplasmic binding protein-like II"/>
    <property type="match status" value="2"/>
</dbReference>
<gene>
    <name evidence="7" type="ORF">EP51_42295</name>
</gene>
<evidence type="ECO:0000256" key="1">
    <source>
        <dbReference type="ARBA" id="ARBA00009437"/>
    </source>
</evidence>
<keyword evidence="3" id="KW-0238">DNA-binding</keyword>
<keyword evidence="2" id="KW-0805">Transcription regulation</keyword>
<dbReference type="InterPro" id="IPR000847">
    <property type="entry name" value="LysR_HTH_N"/>
</dbReference>
<dbReference type="Proteomes" id="UP000028488">
    <property type="component" value="Plasmid pPDG2"/>
</dbReference>
<dbReference type="EMBL" id="CP008949">
    <property type="protein sequence ID" value="AII10809.1"/>
    <property type="molecule type" value="Genomic_DNA"/>
</dbReference>
<dbReference type="FunFam" id="1.10.10.10:FF:000001">
    <property type="entry name" value="LysR family transcriptional regulator"/>
    <property type="match status" value="1"/>
</dbReference>
<organism evidence="7 8">
    <name type="scientific">Rhodococcus opacus</name>
    <name type="common">Nocardia opaca</name>
    <dbReference type="NCBI Taxonomy" id="37919"/>
    <lineage>
        <taxon>Bacteria</taxon>
        <taxon>Bacillati</taxon>
        <taxon>Actinomycetota</taxon>
        <taxon>Actinomycetes</taxon>
        <taxon>Mycobacteriales</taxon>
        <taxon>Nocardiaceae</taxon>
        <taxon>Rhodococcus</taxon>
    </lineage>
</organism>
<evidence type="ECO:0000259" key="6">
    <source>
        <dbReference type="PROSITE" id="PS50931"/>
    </source>
</evidence>
<reference evidence="7 8" key="1">
    <citation type="submission" date="2014-07" db="EMBL/GenBank/DDBJ databases">
        <title>Genome Sequence of Rhodococcus opacus Strain R7, a Biodegrader of Mono- and Polycyclic Aromatic Hydrocarbons.</title>
        <authorList>
            <person name="Di Gennaro P."/>
            <person name="Zampolli J."/>
            <person name="Presti I."/>
            <person name="Cappelletti M."/>
            <person name="D'Ursi P."/>
            <person name="Orro A."/>
            <person name="Mezzelani A."/>
            <person name="Milanesi L."/>
        </authorList>
    </citation>
    <scope>NUCLEOTIDE SEQUENCE [LARGE SCALE GENOMIC DNA]</scope>
    <source>
        <strain evidence="7 8">R7</strain>
        <plasmid evidence="7">pPDG2</plasmid>
    </source>
</reference>
<evidence type="ECO:0000313" key="8">
    <source>
        <dbReference type="Proteomes" id="UP000028488"/>
    </source>
</evidence>
<dbReference type="Pfam" id="PF03466">
    <property type="entry name" value="LysR_substrate"/>
    <property type="match status" value="1"/>
</dbReference>
<dbReference type="PRINTS" id="PR00039">
    <property type="entry name" value="HTHLYSR"/>
</dbReference>
<keyword evidence="5" id="KW-0804">Transcription</keyword>
<evidence type="ECO:0000256" key="4">
    <source>
        <dbReference type="ARBA" id="ARBA00023159"/>
    </source>
</evidence>
<evidence type="ECO:0000256" key="2">
    <source>
        <dbReference type="ARBA" id="ARBA00023015"/>
    </source>
</evidence>
<dbReference type="Pfam" id="PF00126">
    <property type="entry name" value="HTH_1"/>
    <property type="match status" value="1"/>
</dbReference>
<dbReference type="AlphaFoldDB" id="A0A076F522"/>
<feature type="domain" description="HTH lysR-type" evidence="6">
    <location>
        <begin position="1"/>
        <end position="51"/>
    </location>
</feature>
<dbReference type="InterPro" id="IPR005119">
    <property type="entry name" value="LysR_subst-bd"/>
</dbReference>
<dbReference type="PANTHER" id="PTHR30346">
    <property type="entry name" value="TRANSCRIPTIONAL DUAL REGULATOR HCAR-RELATED"/>
    <property type="match status" value="1"/>
</dbReference>
<comment type="similarity">
    <text evidence="1">Belongs to the LysR transcriptional regulatory family.</text>
</comment>
<accession>A0A076F522</accession>
<dbReference type="GO" id="GO:0032993">
    <property type="term" value="C:protein-DNA complex"/>
    <property type="evidence" value="ECO:0007669"/>
    <property type="project" value="TreeGrafter"/>
</dbReference>
<evidence type="ECO:0000256" key="3">
    <source>
        <dbReference type="ARBA" id="ARBA00023125"/>
    </source>
</evidence>
<dbReference type="GO" id="GO:0003677">
    <property type="term" value="F:DNA binding"/>
    <property type="evidence" value="ECO:0007669"/>
    <property type="project" value="UniProtKB-KW"/>
</dbReference>
<dbReference type="GO" id="GO:0003700">
    <property type="term" value="F:DNA-binding transcription factor activity"/>
    <property type="evidence" value="ECO:0007669"/>
    <property type="project" value="InterPro"/>
</dbReference>
<evidence type="ECO:0000313" key="7">
    <source>
        <dbReference type="EMBL" id="AII10809.1"/>
    </source>
</evidence>
<keyword evidence="4" id="KW-0010">Activator</keyword>
<geneLocation type="plasmid" evidence="7 8">
    <name>pPDG2</name>
</geneLocation>
<dbReference type="CDD" id="cd05466">
    <property type="entry name" value="PBP2_LTTR_substrate"/>
    <property type="match status" value="1"/>
</dbReference>
<dbReference type="PANTHER" id="PTHR30346:SF0">
    <property type="entry name" value="HCA OPERON TRANSCRIPTIONAL ACTIVATOR HCAR"/>
    <property type="match status" value="1"/>
</dbReference>